<organism evidence="2 3">
    <name type="scientific">Hymenoscyphus fraxineus</name>
    <dbReference type="NCBI Taxonomy" id="746836"/>
    <lineage>
        <taxon>Eukaryota</taxon>
        <taxon>Fungi</taxon>
        <taxon>Dikarya</taxon>
        <taxon>Ascomycota</taxon>
        <taxon>Pezizomycotina</taxon>
        <taxon>Leotiomycetes</taxon>
        <taxon>Helotiales</taxon>
        <taxon>Helotiaceae</taxon>
        <taxon>Hymenoscyphus</taxon>
    </lineage>
</organism>
<dbReference type="AlphaFoldDB" id="A0A9N9PJZ8"/>
<evidence type="ECO:0000313" key="3">
    <source>
        <dbReference type="Proteomes" id="UP000696280"/>
    </source>
</evidence>
<protein>
    <recommendedName>
        <fullName evidence="1">BTB domain-containing protein</fullName>
    </recommendedName>
</protein>
<dbReference type="EMBL" id="CAJVRL010000070">
    <property type="protein sequence ID" value="CAG8956449.1"/>
    <property type="molecule type" value="Genomic_DNA"/>
</dbReference>
<dbReference type="OrthoDB" id="6359816at2759"/>
<gene>
    <name evidence="2" type="ORF">HYFRA_00003834</name>
</gene>
<dbReference type="PANTHER" id="PTHR47843">
    <property type="entry name" value="BTB DOMAIN-CONTAINING PROTEIN-RELATED"/>
    <property type="match status" value="1"/>
</dbReference>
<sequence>MSSEENPTAESLSSVLSPLLASGKYSDMKMLCGSRVFDAHINIVCSHSKEANERQVDLPENDPHAVGKMLDYLYTHQYDAEETGASLILHARLYVCGDKYDIPGLKSLSKQKYLEVLKTYYQHAVFGQSLGIIYYDSRDRIRILGMPQ</sequence>
<evidence type="ECO:0000313" key="2">
    <source>
        <dbReference type="EMBL" id="CAG8956449.1"/>
    </source>
</evidence>
<feature type="domain" description="BTB" evidence="1">
    <location>
        <begin position="19"/>
        <end position="108"/>
    </location>
</feature>
<dbReference type="PANTHER" id="PTHR47843:SF5">
    <property type="entry name" value="BTB_POZ DOMAIN PROTEIN"/>
    <property type="match status" value="1"/>
</dbReference>
<name>A0A9N9PJZ8_9HELO</name>
<proteinExistence type="predicted"/>
<evidence type="ECO:0000259" key="1">
    <source>
        <dbReference type="Pfam" id="PF00651"/>
    </source>
</evidence>
<dbReference type="Proteomes" id="UP000696280">
    <property type="component" value="Unassembled WGS sequence"/>
</dbReference>
<dbReference type="InterPro" id="IPR011333">
    <property type="entry name" value="SKP1/BTB/POZ_sf"/>
</dbReference>
<dbReference type="InterPro" id="IPR000210">
    <property type="entry name" value="BTB/POZ_dom"/>
</dbReference>
<dbReference type="SUPFAM" id="SSF54695">
    <property type="entry name" value="POZ domain"/>
    <property type="match status" value="1"/>
</dbReference>
<accession>A0A9N9PJZ8</accession>
<reference evidence="2" key="1">
    <citation type="submission" date="2021-07" db="EMBL/GenBank/DDBJ databases">
        <authorList>
            <person name="Durling M."/>
        </authorList>
    </citation>
    <scope>NUCLEOTIDE SEQUENCE</scope>
</reference>
<comment type="caution">
    <text evidence="2">The sequence shown here is derived from an EMBL/GenBank/DDBJ whole genome shotgun (WGS) entry which is preliminary data.</text>
</comment>
<dbReference type="Pfam" id="PF00651">
    <property type="entry name" value="BTB"/>
    <property type="match status" value="1"/>
</dbReference>
<dbReference type="Gene3D" id="3.30.710.10">
    <property type="entry name" value="Potassium Channel Kv1.1, Chain A"/>
    <property type="match status" value="1"/>
</dbReference>
<keyword evidence="3" id="KW-1185">Reference proteome</keyword>